<feature type="coiled-coil region" evidence="6">
    <location>
        <begin position="147"/>
        <end position="174"/>
    </location>
</feature>
<dbReference type="GO" id="GO:0070072">
    <property type="term" value="P:vacuolar proton-transporting V-type ATPase complex assembly"/>
    <property type="evidence" value="ECO:0007669"/>
    <property type="project" value="InterPro"/>
</dbReference>
<keyword evidence="5 7" id="KW-0472">Membrane</keyword>
<proteinExistence type="predicted"/>
<evidence type="ECO:0000313" key="8">
    <source>
        <dbReference type="EnsemblMetazoa" id="SCAU002391-PB"/>
    </source>
</evidence>
<dbReference type="Proteomes" id="UP000095300">
    <property type="component" value="Unassembled WGS sequence"/>
</dbReference>
<evidence type="ECO:0000256" key="3">
    <source>
        <dbReference type="ARBA" id="ARBA00022824"/>
    </source>
</evidence>
<dbReference type="GO" id="GO:0005789">
    <property type="term" value="C:endoplasmic reticulum membrane"/>
    <property type="evidence" value="ECO:0007669"/>
    <property type="project" value="UniProtKB-SubCell"/>
</dbReference>
<dbReference type="EnsemblMetazoa" id="SCAU002391-RB">
    <property type="protein sequence ID" value="SCAU002391-PB"/>
    <property type="gene ID" value="SCAU002391"/>
</dbReference>
<comment type="subcellular location">
    <subcellularLocation>
        <location evidence="1">Endoplasmic reticulum membrane</location>
        <topology evidence="1">Multi-pass membrane protein</topology>
    </subcellularLocation>
</comment>
<evidence type="ECO:0000256" key="4">
    <source>
        <dbReference type="ARBA" id="ARBA00022989"/>
    </source>
</evidence>
<feature type="transmembrane region" description="Helical" evidence="7">
    <location>
        <begin position="203"/>
        <end position="228"/>
    </location>
</feature>
<keyword evidence="2 7" id="KW-0812">Transmembrane</keyword>
<evidence type="ECO:0000256" key="1">
    <source>
        <dbReference type="ARBA" id="ARBA00004477"/>
    </source>
</evidence>
<keyword evidence="3" id="KW-0256">Endoplasmic reticulum</keyword>
<dbReference type="PANTHER" id="PTHR31394:SF1">
    <property type="entry name" value="TRANSMEMBRANE PROTEIN 199"/>
    <property type="match status" value="1"/>
</dbReference>
<dbReference type="OrthoDB" id="19981at2759"/>
<keyword evidence="4 7" id="KW-1133">Transmembrane helix</keyword>
<dbReference type="AlphaFoldDB" id="A0A1I8NVH8"/>
<evidence type="ECO:0000256" key="2">
    <source>
        <dbReference type="ARBA" id="ARBA00022692"/>
    </source>
</evidence>
<evidence type="ECO:0000256" key="6">
    <source>
        <dbReference type="SAM" id="Coils"/>
    </source>
</evidence>
<keyword evidence="9" id="KW-1185">Reference proteome</keyword>
<evidence type="ECO:0000313" key="9">
    <source>
        <dbReference type="Proteomes" id="UP000095300"/>
    </source>
</evidence>
<dbReference type="PANTHER" id="PTHR31394">
    <property type="entry name" value="TRANSMEMBRANE PROTEIN 199"/>
    <property type="match status" value="1"/>
</dbReference>
<gene>
    <name evidence="8" type="primary">106093655</name>
</gene>
<evidence type="ECO:0000256" key="7">
    <source>
        <dbReference type="SAM" id="Phobius"/>
    </source>
</evidence>
<sequence length="296" mass="33680">MSSMHTIKDTRIRVKVSSDLVDILKKYQIHFSETPVNIVKSLKAAGIKLGEEITAKKDNQNIKTPGINFKLLNDILANSEIKPQNDNKELTKEDQLQDSSKKKSLDIYLYLNDLRWLSNALSILRSKGILEVYLNDLLQTSFLDLPKNTIIERNPELEARCQRLREEQQNLEYRKMTKNVDATLKYYPEDTVAYQMKAINSQIIAVLQFIFSVAAGFAFGFIGIQLIIGNLDFGLRLLLGIMFALIIALAEIYFLAKKLNEYDNTVDTANKAIEKIKASKPPAIPTEKANKKMHVE</sequence>
<evidence type="ECO:0008006" key="10">
    <source>
        <dbReference type="Google" id="ProtNLM"/>
    </source>
</evidence>
<feature type="transmembrane region" description="Helical" evidence="7">
    <location>
        <begin position="234"/>
        <end position="256"/>
    </location>
</feature>
<name>A0A1I8NVH8_STOCA</name>
<dbReference type="STRING" id="35570.A0A1I8NVH8"/>
<dbReference type="VEuPathDB" id="VectorBase:SCAU002391"/>
<accession>A0A1I8NVH8</accession>
<evidence type="ECO:0000256" key="5">
    <source>
        <dbReference type="ARBA" id="ARBA00023136"/>
    </source>
</evidence>
<organism evidence="8 9">
    <name type="scientific">Stomoxys calcitrans</name>
    <name type="common">Stable fly</name>
    <name type="synonym">Conops calcitrans</name>
    <dbReference type="NCBI Taxonomy" id="35570"/>
    <lineage>
        <taxon>Eukaryota</taxon>
        <taxon>Metazoa</taxon>
        <taxon>Ecdysozoa</taxon>
        <taxon>Arthropoda</taxon>
        <taxon>Hexapoda</taxon>
        <taxon>Insecta</taxon>
        <taxon>Pterygota</taxon>
        <taxon>Neoptera</taxon>
        <taxon>Endopterygota</taxon>
        <taxon>Diptera</taxon>
        <taxon>Brachycera</taxon>
        <taxon>Muscomorpha</taxon>
        <taxon>Muscoidea</taxon>
        <taxon>Muscidae</taxon>
        <taxon>Stomoxys</taxon>
    </lineage>
</organism>
<protein>
    <recommendedName>
        <fullName evidence="10">Transmembrane protein 199</fullName>
    </recommendedName>
</protein>
<dbReference type="InterPro" id="IPR021013">
    <property type="entry name" value="ATPase_Vma12"/>
</dbReference>
<dbReference type="Pfam" id="PF11712">
    <property type="entry name" value="Vma12"/>
    <property type="match status" value="1"/>
</dbReference>
<reference evidence="8" key="1">
    <citation type="submission" date="2020-05" db="UniProtKB">
        <authorList>
            <consortium name="EnsemblMetazoa"/>
        </authorList>
    </citation>
    <scope>IDENTIFICATION</scope>
    <source>
        <strain evidence="8">USDA</strain>
    </source>
</reference>
<keyword evidence="6" id="KW-0175">Coiled coil</keyword>